<protein>
    <recommendedName>
        <fullName evidence="2">diguanylate cyclase</fullName>
        <ecNumber evidence="2">2.7.7.65</ecNumber>
    </recommendedName>
</protein>
<dbReference type="InterPro" id="IPR050469">
    <property type="entry name" value="Diguanylate_Cyclase"/>
</dbReference>
<feature type="domain" description="GGDEF" evidence="6">
    <location>
        <begin position="284"/>
        <end position="418"/>
    </location>
</feature>
<dbReference type="GO" id="GO:0052621">
    <property type="term" value="F:diguanylate cyclase activity"/>
    <property type="evidence" value="ECO:0007669"/>
    <property type="project" value="UniProtKB-EC"/>
</dbReference>
<evidence type="ECO:0000256" key="2">
    <source>
        <dbReference type="ARBA" id="ARBA00012528"/>
    </source>
</evidence>
<feature type="domain" description="Response regulatory" evidence="5">
    <location>
        <begin position="1"/>
        <end position="116"/>
    </location>
</feature>
<dbReference type="EC" id="2.7.7.65" evidence="2"/>
<dbReference type="Pfam" id="PF00072">
    <property type="entry name" value="Response_reg"/>
    <property type="match status" value="2"/>
</dbReference>
<dbReference type="SMART" id="SM00267">
    <property type="entry name" value="GGDEF"/>
    <property type="match status" value="1"/>
</dbReference>
<organism evidence="7 8">
    <name type="scientific">Thalassolituus maritimus</name>
    <dbReference type="NCBI Taxonomy" id="484498"/>
    <lineage>
        <taxon>Bacteria</taxon>
        <taxon>Pseudomonadati</taxon>
        <taxon>Pseudomonadota</taxon>
        <taxon>Gammaproteobacteria</taxon>
        <taxon>Oceanospirillales</taxon>
        <taxon>Oceanospirillaceae</taxon>
        <taxon>Thalassolituus</taxon>
    </lineage>
</organism>
<sequence length="423" mass="47742">MFLIIEDSPIVQKILQHTLRQQGIEPVVFASTKAEGIELYNEHKDSVVAALVDLNLPDAPDGEMVSYLLDQRLPVVVLTGSDDLNQRKELLKSGVVDYVIKENRFSYQYAARMLNRLERNRSITALVVDDSSTMRQAVTSYLRLQNFQVVEAHNGAEGLEKLESDISIKLIITDYHMPEMNGFAFLQQVRHRYDKRPLAIIGLSSQEDADISVQFIKKGANDFLQKPFQQEEFSCRVTNNIEALEQFVAVQEQATLDYLTGLRNRRYFIEEGDALVKRLQAEGKPFTVALMDIDSFKGINDEYGHDAGDAVLKQLAGYLQQTFFRFHMARYGGEEFALILPGLDTDKAYGLLDQFRSYVADQLFILPDDDYIRVTVSTGVAPFSPSNKSMLHQLLLDADEALYAAKEGGRNLVVVHDPTLSAD</sequence>
<dbReference type="PROSITE" id="PS50887">
    <property type="entry name" value="GGDEF"/>
    <property type="match status" value="1"/>
</dbReference>
<dbReference type="InterPro" id="IPR029787">
    <property type="entry name" value="Nucleotide_cyclase"/>
</dbReference>
<dbReference type="CDD" id="cd17544">
    <property type="entry name" value="REC_2_GGDEF"/>
    <property type="match status" value="1"/>
</dbReference>
<dbReference type="Gene3D" id="3.30.70.270">
    <property type="match status" value="1"/>
</dbReference>
<dbReference type="GO" id="GO:0005886">
    <property type="term" value="C:plasma membrane"/>
    <property type="evidence" value="ECO:0007669"/>
    <property type="project" value="TreeGrafter"/>
</dbReference>
<dbReference type="STRING" id="484498.SAMN05421686_11347"/>
<dbReference type="SMART" id="SM00448">
    <property type="entry name" value="REC"/>
    <property type="match status" value="2"/>
</dbReference>
<accession>A0A1N7Q446</accession>
<dbReference type="InterPro" id="IPR043128">
    <property type="entry name" value="Rev_trsase/Diguanyl_cyclase"/>
</dbReference>
<dbReference type="GO" id="GO:0000160">
    <property type="term" value="P:phosphorelay signal transduction system"/>
    <property type="evidence" value="ECO:0007669"/>
    <property type="project" value="InterPro"/>
</dbReference>
<dbReference type="InterPro" id="IPR000160">
    <property type="entry name" value="GGDEF_dom"/>
</dbReference>
<feature type="modified residue" description="4-aspartylphosphate" evidence="4">
    <location>
        <position position="53"/>
    </location>
</feature>
<comment type="cofactor">
    <cofactor evidence="1">
        <name>Mg(2+)</name>
        <dbReference type="ChEBI" id="CHEBI:18420"/>
    </cofactor>
</comment>
<keyword evidence="8" id="KW-1185">Reference proteome</keyword>
<evidence type="ECO:0000256" key="4">
    <source>
        <dbReference type="PROSITE-ProRule" id="PRU00169"/>
    </source>
</evidence>
<evidence type="ECO:0000313" key="8">
    <source>
        <dbReference type="Proteomes" id="UP000185639"/>
    </source>
</evidence>
<dbReference type="Pfam" id="PF00990">
    <property type="entry name" value="GGDEF"/>
    <property type="match status" value="1"/>
</dbReference>
<evidence type="ECO:0000256" key="1">
    <source>
        <dbReference type="ARBA" id="ARBA00001946"/>
    </source>
</evidence>
<dbReference type="SUPFAM" id="SSF52172">
    <property type="entry name" value="CheY-like"/>
    <property type="match status" value="2"/>
</dbReference>
<dbReference type="CDD" id="cd01949">
    <property type="entry name" value="GGDEF"/>
    <property type="match status" value="1"/>
</dbReference>
<dbReference type="InterPro" id="IPR011006">
    <property type="entry name" value="CheY-like_superfamily"/>
</dbReference>
<evidence type="ECO:0000313" key="7">
    <source>
        <dbReference type="EMBL" id="SIT17605.1"/>
    </source>
</evidence>
<name>A0A1N7Q446_9GAMM</name>
<dbReference type="FunFam" id="3.30.70.270:FF:000001">
    <property type="entry name" value="Diguanylate cyclase domain protein"/>
    <property type="match status" value="1"/>
</dbReference>
<keyword evidence="4" id="KW-0597">Phosphoprotein</keyword>
<dbReference type="InterPro" id="IPR001789">
    <property type="entry name" value="Sig_transdc_resp-reg_receiver"/>
</dbReference>
<dbReference type="Proteomes" id="UP000185639">
    <property type="component" value="Unassembled WGS sequence"/>
</dbReference>
<dbReference type="PANTHER" id="PTHR45138:SF9">
    <property type="entry name" value="DIGUANYLATE CYCLASE DGCM-RELATED"/>
    <property type="match status" value="1"/>
</dbReference>
<evidence type="ECO:0000259" key="5">
    <source>
        <dbReference type="PROSITE" id="PS50110"/>
    </source>
</evidence>
<dbReference type="OrthoDB" id="9812260at2"/>
<dbReference type="RefSeq" id="WP_068438910.1">
    <property type="nucleotide sequence ID" value="NZ_FTOH01000013.1"/>
</dbReference>
<dbReference type="GO" id="GO:1902201">
    <property type="term" value="P:negative regulation of bacterial-type flagellum-dependent cell motility"/>
    <property type="evidence" value="ECO:0007669"/>
    <property type="project" value="TreeGrafter"/>
</dbReference>
<evidence type="ECO:0000256" key="3">
    <source>
        <dbReference type="ARBA" id="ARBA00034247"/>
    </source>
</evidence>
<dbReference type="GO" id="GO:0043709">
    <property type="term" value="P:cell adhesion involved in single-species biofilm formation"/>
    <property type="evidence" value="ECO:0007669"/>
    <property type="project" value="TreeGrafter"/>
</dbReference>
<feature type="modified residue" description="4-aspartylphosphate" evidence="4">
    <location>
        <position position="174"/>
    </location>
</feature>
<dbReference type="AlphaFoldDB" id="A0A1N7Q446"/>
<dbReference type="PANTHER" id="PTHR45138">
    <property type="entry name" value="REGULATORY COMPONENTS OF SENSORY TRANSDUCTION SYSTEM"/>
    <property type="match status" value="1"/>
</dbReference>
<dbReference type="PROSITE" id="PS50110">
    <property type="entry name" value="RESPONSE_REGULATORY"/>
    <property type="match status" value="2"/>
</dbReference>
<dbReference type="Gene3D" id="3.40.50.2300">
    <property type="match status" value="2"/>
</dbReference>
<gene>
    <name evidence="7" type="ORF">SAMN05421686_11347</name>
</gene>
<proteinExistence type="predicted"/>
<feature type="domain" description="Response regulatory" evidence="5">
    <location>
        <begin position="124"/>
        <end position="241"/>
    </location>
</feature>
<reference evidence="8" key="1">
    <citation type="submission" date="2017-01" db="EMBL/GenBank/DDBJ databases">
        <authorList>
            <person name="Varghese N."/>
            <person name="Submissions S."/>
        </authorList>
    </citation>
    <scope>NUCLEOTIDE SEQUENCE [LARGE SCALE GENOMIC DNA]</scope>
    <source>
        <strain evidence="8">DSM 24913</strain>
    </source>
</reference>
<comment type="catalytic activity">
    <reaction evidence="3">
        <text>2 GTP = 3',3'-c-di-GMP + 2 diphosphate</text>
        <dbReference type="Rhea" id="RHEA:24898"/>
        <dbReference type="ChEBI" id="CHEBI:33019"/>
        <dbReference type="ChEBI" id="CHEBI:37565"/>
        <dbReference type="ChEBI" id="CHEBI:58805"/>
        <dbReference type="EC" id="2.7.7.65"/>
    </reaction>
</comment>
<dbReference type="SUPFAM" id="SSF55073">
    <property type="entry name" value="Nucleotide cyclase"/>
    <property type="match status" value="1"/>
</dbReference>
<dbReference type="EMBL" id="FTOH01000013">
    <property type="protein sequence ID" value="SIT17605.1"/>
    <property type="molecule type" value="Genomic_DNA"/>
</dbReference>
<dbReference type="NCBIfam" id="TIGR00254">
    <property type="entry name" value="GGDEF"/>
    <property type="match status" value="1"/>
</dbReference>
<evidence type="ECO:0000259" key="6">
    <source>
        <dbReference type="PROSITE" id="PS50887"/>
    </source>
</evidence>